<dbReference type="EMBL" id="JBHFEH010000005">
    <property type="protein sequence ID" value="KAL2057431.1"/>
    <property type="molecule type" value="Genomic_DNA"/>
</dbReference>
<dbReference type="PANTHER" id="PTHR38790">
    <property type="entry name" value="2EXR DOMAIN-CONTAINING PROTEIN-RELATED"/>
    <property type="match status" value="1"/>
</dbReference>
<accession>A0ABR4BHX0</accession>
<name>A0ABR4BHX0_9LECA</name>
<reference evidence="2 3" key="1">
    <citation type="submission" date="2024-09" db="EMBL/GenBank/DDBJ databases">
        <title>Rethinking Asexuality: The Enigmatic Case of Functional Sexual Genes in Lepraria (Stereocaulaceae).</title>
        <authorList>
            <person name="Doellman M."/>
            <person name="Sun Y."/>
            <person name="Barcenas-Pena A."/>
            <person name="Lumbsch H.T."/>
            <person name="Grewe F."/>
        </authorList>
    </citation>
    <scope>NUCLEOTIDE SEQUENCE [LARGE SCALE GENOMIC DNA]</scope>
    <source>
        <strain evidence="2 3">Grewe 0041</strain>
    </source>
</reference>
<dbReference type="InterPro" id="IPR056632">
    <property type="entry name" value="DUF7730"/>
</dbReference>
<gene>
    <name evidence="2" type="ORF">ABVK25_002484</name>
</gene>
<evidence type="ECO:0000313" key="2">
    <source>
        <dbReference type="EMBL" id="KAL2057431.1"/>
    </source>
</evidence>
<organism evidence="2 3">
    <name type="scientific">Lepraria finkii</name>
    <dbReference type="NCBI Taxonomy" id="1340010"/>
    <lineage>
        <taxon>Eukaryota</taxon>
        <taxon>Fungi</taxon>
        <taxon>Dikarya</taxon>
        <taxon>Ascomycota</taxon>
        <taxon>Pezizomycotina</taxon>
        <taxon>Lecanoromycetes</taxon>
        <taxon>OSLEUM clade</taxon>
        <taxon>Lecanoromycetidae</taxon>
        <taxon>Lecanorales</taxon>
        <taxon>Lecanorineae</taxon>
        <taxon>Stereocaulaceae</taxon>
        <taxon>Lepraria</taxon>
    </lineage>
</organism>
<sequence length="138" mass="16236">MCHREMHLKILRTCRQIFAEANRTLSATNTFSFNDPASFKRYMETRIPFRTQNLRKLRLVTDWTSDGHWAWTVTLHMSHLNSLQDLQDLRLIINNDVSEASIPTFEANSKLEALLEHRFHESILKLSTLPLTKVQAKW</sequence>
<keyword evidence="3" id="KW-1185">Reference proteome</keyword>
<dbReference type="Pfam" id="PF24864">
    <property type="entry name" value="DUF7730"/>
    <property type="match status" value="1"/>
</dbReference>
<evidence type="ECO:0000259" key="1">
    <source>
        <dbReference type="Pfam" id="PF24864"/>
    </source>
</evidence>
<comment type="caution">
    <text evidence="2">The sequence shown here is derived from an EMBL/GenBank/DDBJ whole genome shotgun (WGS) entry which is preliminary data.</text>
</comment>
<feature type="domain" description="DUF7730" evidence="1">
    <location>
        <begin position="5"/>
        <end position="75"/>
    </location>
</feature>
<proteinExistence type="predicted"/>
<dbReference type="PANTHER" id="PTHR38790:SF4">
    <property type="entry name" value="2EXR DOMAIN-CONTAINING PROTEIN"/>
    <property type="match status" value="1"/>
</dbReference>
<dbReference type="Proteomes" id="UP001590951">
    <property type="component" value="Unassembled WGS sequence"/>
</dbReference>
<protein>
    <recommendedName>
        <fullName evidence="1">DUF7730 domain-containing protein</fullName>
    </recommendedName>
</protein>
<evidence type="ECO:0000313" key="3">
    <source>
        <dbReference type="Proteomes" id="UP001590951"/>
    </source>
</evidence>